<dbReference type="PANTHER" id="PTHR24347">
    <property type="entry name" value="SERINE/THREONINE-PROTEIN KINASE"/>
    <property type="match status" value="1"/>
</dbReference>
<keyword evidence="1" id="KW-0732">Signal</keyword>
<organism evidence="3 4">
    <name type="scientific">Effrenium voratum</name>
    <dbReference type="NCBI Taxonomy" id="2562239"/>
    <lineage>
        <taxon>Eukaryota</taxon>
        <taxon>Sar</taxon>
        <taxon>Alveolata</taxon>
        <taxon>Dinophyceae</taxon>
        <taxon>Suessiales</taxon>
        <taxon>Symbiodiniaceae</taxon>
        <taxon>Effrenium</taxon>
    </lineage>
</organism>
<evidence type="ECO:0000256" key="1">
    <source>
        <dbReference type="SAM" id="SignalP"/>
    </source>
</evidence>
<name>A0AA36JMP0_9DINO</name>
<dbReference type="InterPro" id="IPR000719">
    <property type="entry name" value="Prot_kinase_dom"/>
</dbReference>
<evidence type="ECO:0000313" key="3">
    <source>
        <dbReference type="EMBL" id="CAJ1409045.1"/>
    </source>
</evidence>
<dbReference type="EMBL" id="CAUJNA010003748">
    <property type="protein sequence ID" value="CAJ1409045.1"/>
    <property type="molecule type" value="Genomic_DNA"/>
</dbReference>
<proteinExistence type="predicted"/>
<sequence length="194" mass="21705">MWSIGVVTYLLLTGHSPFNLALTISDPVEREEEVMRLAAFGQLNTSTKAWSSDLSHLAREFILACAQADPAKRFSPADALNHGFLSSSSTATQFVGFRPAALFLAFLMPEPWKGFAHLRQWMTCRQGAAGAGCTGYARSGLQPSHANVTVNCWPASVRKFCVSSWAGHWWALNLFHKQFRTQSLKRNEGWTWRR</sequence>
<keyword evidence="4" id="KW-1185">Reference proteome</keyword>
<feature type="domain" description="Protein kinase" evidence="2">
    <location>
        <begin position="1"/>
        <end position="85"/>
    </location>
</feature>
<gene>
    <name evidence="3" type="ORF">EVOR1521_LOCUS30235</name>
</gene>
<evidence type="ECO:0000313" key="4">
    <source>
        <dbReference type="Proteomes" id="UP001178507"/>
    </source>
</evidence>
<dbReference type="GO" id="GO:0004672">
    <property type="term" value="F:protein kinase activity"/>
    <property type="evidence" value="ECO:0007669"/>
    <property type="project" value="InterPro"/>
</dbReference>
<reference evidence="3" key="1">
    <citation type="submission" date="2023-08" db="EMBL/GenBank/DDBJ databases">
        <authorList>
            <person name="Chen Y."/>
            <person name="Shah S."/>
            <person name="Dougan E. K."/>
            <person name="Thang M."/>
            <person name="Chan C."/>
        </authorList>
    </citation>
    <scope>NUCLEOTIDE SEQUENCE</scope>
</reference>
<dbReference type="PROSITE" id="PS50011">
    <property type="entry name" value="PROTEIN_KINASE_DOM"/>
    <property type="match status" value="1"/>
</dbReference>
<dbReference type="Gene3D" id="1.10.510.10">
    <property type="entry name" value="Transferase(Phosphotransferase) domain 1"/>
    <property type="match status" value="1"/>
</dbReference>
<dbReference type="AlphaFoldDB" id="A0AA36JMP0"/>
<dbReference type="InterPro" id="IPR011009">
    <property type="entry name" value="Kinase-like_dom_sf"/>
</dbReference>
<dbReference type="Proteomes" id="UP001178507">
    <property type="component" value="Unassembled WGS sequence"/>
</dbReference>
<evidence type="ECO:0000259" key="2">
    <source>
        <dbReference type="PROSITE" id="PS50011"/>
    </source>
</evidence>
<comment type="caution">
    <text evidence="3">The sequence shown here is derived from an EMBL/GenBank/DDBJ whole genome shotgun (WGS) entry which is preliminary data.</text>
</comment>
<feature type="chain" id="PRO_5041241967" description="Protein kinase domain-containing protein" evidence="1">
    <location>
        <begin position="22"/>
        <end position="194"/>
    </location>
</feature>
<dbReference type="Pfam" id="PF00069">
    <property type="entry name" value="Pkinase"/>
    <property type="match status" value="1"/>
</dbReference>
<protein>
    <recommendedName>
        <fullName evidence="2">Protein kinase domain-containing protein</fullName>
    </recommendedName>
</protein>
<accession>A0AA36JMP0</accession>
<dbReference type="SUPFAM" id="SSF56112">
    <property type="entry name" value="Protein kinase-like (PK-like)"/>
    <property type="match status" value="1"/>
</dbReference>
<feature type="signal peptide" evidence="1">
    <location>
        <begin position="1"/>
        <end position="21"/>
    </location>
</feature>
<dbReference type="GO" id="GO:0005524">
    <property type="term" value="F:ATP binding"/>
    <property type="evidence" value="ECO:0007669"/>
    <property type="project" value="InterPro"/>
</dbReference>